<sequence>MDETLMRTFRETARLLNITRAAEALGYAQSSVTAQIRKLEAEYGVPLFERSGRGIRLTPGGRQLLAFADRFLDLAEESKQAVSAESAGSLRIGTIESMAAFVLPPYVRRMKESFPQTELLLQTSGEDELLQGILQGEYDAALFLERKCSDPDLVTIPLWEEPLVLVARPDHPLADAPEVVPGDFAGHAWVAPERSCAYRGALAGLLADCGIRPQISCELGSVEAIKRCVLHGLGMALLPRCAVEAELAGGQLRALPFSQPELRLYVLLVYPAGRWVSRALEGFIAMMRESAATS</sequence>
<gene>
    <name evidence="6" type="ORF">IDH45_28665</name>
</gene>
<proteinExistence type="inferred from homology"/>
<dbReference type="Gene3D" id="1.10.10.10">
    <property type="entry name" value="Winged helix-like DNA-binding domain superfamily/Winged helix DNA-binding domain"/>
    <property type="match status" value="1"/>
</dbReference>
<dbReference type="FunFam" id="1.10.10.10:FF:000001">
    <property type="entry name" value="LysR family transcriptional regulator"/>
    <property type="match status" value="1"/>
</dbReference>
<accession>A0A927CDA7</accession>
<dbReference type="SUPFAM" id="SSF46785">
    <property type="entry name" value="Winged helix' DNA-binding domain"/>
    <property type="match status" value="1"/>
</dbReference>
<dbReference type="Gene3D" id="3.40.190.290">
    <property type="match status" value="1"/>
</dbReference>
<keyword evidence="4" id="KW-0804">Transcription</keyword>
<dbReference type="PANTHER" id="PTHR30126">
    <property type="entry name" value="HTH-TYPE TRANSCRIPTIONAL REGULATOR"/>
    <property type="match status" value="1"/>
</dbReference>
<dbReference type="Proteomes" id="UP000639396">
    <property type="component" value="Unassembled WGS sequence"/>
</dbReference>
<reference evidence="6" key="1">
    <citation type="submission" date="2020-09" db="EMBL/GenBank/DDBJ databases">
        <title>A novel bacterium of genus Paenibacillus, isolated from South China Sea.</title>
        <authorList>
            <person name="Huang H."/>
            <person name="Mo K."/>
            <person name="Hu Y."/>
        </authorList>
    </citation>
    <scope>NUCLEOTIDE SEQUENCE</scope>
    <source>
        <strain evidence="6">IB182363</strain>
    </source>
</reference>
<dbReference type="Pfam" id="PF00126">
    <property type="entry name" value="HTH_1"/>
    <property type="match status" value="1"/>
</dbReference>
<dbReference type="RefSeq" id="WP_190931586.1">
    <property type="nucleotide sequence ID" value="NZ_JACXJA010000050.1"/>
</dbReference>
<evidence type="ECO:0000256" key="4">
    <source>
        <dbReference type="ARBA" id="ARBA00023163"/>
    </source>
</evidence>
<dbReference type="InterPro" id="IPR000847">
    <property type="entry name" value="LysR_HTH_N"/>
</dbReference>
<keyword evidence="7" id="KW-1185">Reference proteome</keyword>
<dbReference type="EMBL" id="JACXJA010000050">
    <property type="protein sequence ID" value="MBD2865964.1"/>
    <property type="molecule type" value="Genomic_DNA"/>
</dbReference>
<dbReference type="CDD" id="cd05466">
    <property type="entry name" value="PBP2_LTTR_substrate"/>
    <property type="match status" value="1"/>
</dbReference>
<protein>
    <submittedName>
        <fullName evidence="6">LysR family transcriptional regulator</fullName>
    </submittedName>
</protein>
<evidence type="ECO:0000259" key="5">
    <source>
        <dbReference type="PROSITE" id="PS50931"/>
    </source>
</evidence>
<dbReference type="InterPro" id="IPR036390">
    <property type="entry name" value="WH_DNA-bd_sf"/>
</dbReference>
<name>A0A927CDA7_9BACL</name>
<evidence type="ECO:0000313" key="6">
    <source>
        <dbReference type="EMBL" id="MBD2865964.1"/>
    </source>
</evidence>
<feature type="domain" description="HTH lysR-type" evidence="5">
    <location>
        <begin position="1"/>
        <end position="58"/>
    </location>
</feature>
<dbReference type="PROSITE" id="PS50931">
    <property type="entry name" value="HTH_LYSR"/>
    <property type="match status" value="1"/>
</dbReference>
<evidence type="ECO:0000256" key="1">
    <source>
        <dbReference type="ARBA" id="ARBA00009437"/>
    </source>
</evidence>
<dbReference type="PRINTS" id="PR00039">
    <property type="entry name" value="HTHLYSR"/>
</dbReference>
<dbReference type="GO" id="GO:0000976">
    <property type="term" value="F:transcription cis-regulatory region binding"/>
    <property type="evidence" value="ECO:0007669"/>
    <property type="project" value="TreeGrafter"/>
</dbReference>
<dbReference type="InterPro" id="IPR036388">
    <property type="entry name" value="WH-like_DNA-bd_sf"/>
</dbReference>
<dbReference type="InterPro" id="IPR005119">
    <property type="entry name" value="LysR_subst-bd"/>
</dbReference>
<keyword evidence="3" id="KW-0238">DNA-binding</keyword>
<comment type="similarity">
    <text evidence="1">Belongs to the LysR transcriptional regulatory family.</text>
</comment>
<evidence type="ECO:0000256" key="2">
    <source>
        <dbReference type="ARBA" id="ARBA00023015"/>
    </source>
</evidence>
<dbReference type="SUPFAM" id="SSF53850">
    <property type="entry name" value="Periplasmic binding protein-like II"/>
    <property type="match status" value="1"/>
</dbReference>
<comment type="caution">
    <text evidence="6">The sequence shown here is derived from an EMBL/GenBank/DDBJ whole genome shotgun (WGS) entry which is preliminary data.</text>
</comment>
<dbReference type="PANTHER" id="PTHR30126:SF40">
    <property type="entry name" value="HTH-TYPE TRANSCRIPTIONAL REGULATOR GLTR"/>
    <property type="match status" value="1"/>
</dbReference>
<keyword evidence="2" id="KW-0805">Transcription regulation</keyword>
<organism evidence="6 7">
    <name type="scientific">Paenibacillus oceani</name>
    <dbReference type="NCBI Taxonomy" id="2772510"/>
    <lineage>
        <taxon>Bacteria</taxon>
        <taxon>Bacillati</taxon>
        <taxon>Bacillota</taxon>
        <taxon>Bacilli</taxon>
        <taxon>Bacillales</taxon>
        <taxon>Paenibacillaceae</taxon>
        <taxon>Paenibacillus</taxon>
    </lineage>
</organism>
<dbReference type="Pfam" id="PF03466">
    <property type="entry name" value="LysR_substrate"/>
    <property type="match status" value="1"/>
</dbReference>
<dbReference type="AlphaFoldDB" id="A0A927CDA7"/>
<evidence type="ECO:0000256" key="3">
    <source>
        <dbReference type="ARBA" id="ARBA00023125"/>
    </source>
</evidence>
<evidence type="ECO:0000313" key="7">
    <source>
        <dbReference type="Proteomes" id="UP000639396"/>
    </source>
</evidence>
<dbReference type="GO" id="GO:0003700">
    <property type="term" value="F:DNA-binding transcription factor activity"/>
    <property type="evidence" value="ECO:0007669"/>
    <property type="project" value="InterPro"/>
</dbReference>